<evidence type="ECO:0000313" key="7">
    <source>
        <dbReference type="EMBL" id="CAL0317254.1"/>
    </source>
</evidence>
<evidence type="ECO:0000256" key="5">
    <source>
        <dbReference type="ARBA" id="ARBA00022729"/>
    </source>
</evidence>
<gene>
    <name evidence="7" type="ORF">LLUT_LOCUS18314</name>
</gene>
<dbReference type="Proteomes" id="UP001497480">
    <property type="component" value="Unassembled WGS sequence"/>
</dbReference>
<name>A0AAV1X669_LUPLU</name>
<dbReference type="GO" id="GO:0060320">
    <property type="term" value="P:rejection of self pollen"/>
    <property type="evidence" value="ECO:0007669"/>
    <property type="project" value="UniProtKB-KW"/>
</dbReference>
<proteinExistence type="inferred from homology"/>
<evidence type="ECO:0000256" key="4">
    <source>
        <dbReference type="ARBA" id="ARBA00022525"/>
    </source>
</evidence>
<dbReference type="EMBL" id="CAXHTB010000012">
    <property type="protein sequence ID" value="CAL0317254.1"/>
    <property type="molecule type" value="Genomic_DNA"/>
</dbReference>
<keyword evidence="5" id="KW-0732">Signal</keyword>
<protein>
    <recommendedName>
        <fullName evidence="6">S-protein homolog</fullName>
    </recommendedName>
</protein>
<dbReference type="AlphaFoldDB" id="A0AAV1X669"/>
<comment type="subcellular location">
    <subcellularLocation>
        <location evidence="1 6">Secreted</location>
    </subcellularLocation>
</comment>
<dbReference type="GO" id="GO:0005576">
    <property type="term" value="C:extracellular region"/>
    <property type="evidence" value="ECO:0007669"/>
    <property type="project" value="UniProtKB-SubCell"/>
</dbReference>
<evidence type="ECO:0000256" key="2">
    <source>
        <dbReference type="ARBA" id="ARBA00005581"/>
    </source>
</evidence>
<evidence type="ECO:0000256" key="6">
    <source>
        <dbReference type="RuleBase" id="RU367044"/>
    </source>
</evidence>
<dbReference type="PANTHER" id="PTHR31232">
    <property type="match status" value="1"/>
</dbReference>
<keyword evidence="4 6" id="KW-0964">Secreted</keyword>
<evidence type="ECO:0000313" key="8">
    <source>
        <dbReference type="Proteomes" id="UP001497480"/>
    </source>
</evidence>
<sequence length="138" mass="15737">MAALLEKRRVVLLMSLILVTLQMMIGVVSGALFHQTNVTITNTLSQAVTIHCQDKDTDKGYHVLQPNAGYSLSFIPNPIFKRTLWYCSFGWTEEGHNFDIYVQKRDKCQNGICSWLITENGPCRVTNDPKNPECFPWN</sequence>
<evidence type="ECO:0000256" key="3">
    <source>
        <dbReference type="ARBA" id="ARBA00022471"/>
    </source>
</evidence>
<reference evidence="7 8" key="1">
    <citation type="submission" date="2024-03" db="EMBL/GenBank/DDBJ databases">
        <authorList>
            <person name="Martinez-Hernandez J."/>
        </authorList>
    </citation>
    <scope>NUCLEOTIDE SEQUENCE [LARGE SCALE GENOMIC DNA]</scope>
</reference>
<organism evidence="7 8">
    <name type="scientific">Lupinus luteus</name>
    <name type="common">European yellow lupine</name>
    <dbReference type="NCBI Taxonomy" id="3873"/>
    <lineage>
        <taxon>Eukaryota</taxon>
        <taxon>Viridiplantae</taxon>
        <taxon>Streptophyta</taxon>
        <taxon>Embryophyta</taxon>
        <taxon>Tracheophyta</taxon>
        <taxon>Spermatophyta</taxon>
        <taxon>Magnoliopsida</taxon>
        <taxon>eudicotyledons</taxon>
        <taxon>Gunneridae</taxon>
        <taxon>Pentapetalae</taxon>
        <taxon>rosids</taxon>
        <taxon>fabids</taxon>
        <taxon>Fabales</taxon>
        <taxon>Fabaceae</taxon>
        <taxon>Papilionoideae</taxon>
        <taxon>50 kb inversion clade</taxon>
        <taxon>genistoids sensu lato</taxon>
        <taxon>core genistoids</taxon>
        <taxon>Genisteae</taxon>
        <taxon>Lupinus</taxon>
    </lineage>
</organism>
<keyword evidence="3 6" id="KW-0713">Self-incompatibility</keyword>
<evidence type="ECO:0000256" key="1">
    <source>
        <dbReference type="ARBA" id="ARBA00004613"/>
    </source>
</evidence>
<dbReference type="Pfam" id="PF05938">
    <property type="entry name" value="Self-incomp_S1"/>
    <property type="match status" value="1"/>
</dbReference>
<dbReference type="PANTHER" id="PTHR31232:SF43">
    <property type="entry name" value="S-PROTEIN HOMOLOG 29-RELATED"/>
    <property type="match status" value="1"/>
</dbReference>
<comment type="similarity">
    <text evidence="2 6">Belongs to the plant self-incompatibility (S1) protein family.</text>
</comment>
<accession>A0AAV1X669</accession>
<keyword evidence="8" id="KW-1185">Reference proteome</keyword>
<dbReference type="InterPro" id="IPR010264">
    <property type="entry name" value="Self-incomp_S1"/>
</dbReference>
<comment type="caution">
    <text evidence="7">The sequence shown here is derived from an EMBL/GenBank/DDBJ whole genome shotgun (WGS) entry which is preliminary data.</text>
</comment>